<organism evidence="3 4">
    <name type="scientific">Araneus ventricosus</name>
    <name type="common">Orbweaver spider</name>
    <name type="synonym">Epeira ventricosa</name>
    <dbReference type="NCBI Taxonomy" id="182803"/>
    <lineage>
        <taxon>Eukaryota</taxon>
        <taxon>Metazoa</taxon>
        <taxon>Ecdysozoa</taxon>
        <taxon>Arthropoda</taxon>
        <taxon>Chelicerata</taxon>
        <taxon>Arachnida</taxon>
        <taxon>Araneae</taxon>
        <taxon>Araneomorphae</taxon>
        <taxon>Entelegynae</taxon>
        <taxon>Araneoidea</taxon>
        <taxon>Araneidae</taxon>
        <taxon>Araneus</taxon>
    </lineage>
</organism>
<evidence type="ECO:0000256" key="1">
    <source>
        <dbReference type="SAM" id="MobiDB-lite"/>
    </source>
</evidence>
<evidence type="ECO:0000259" key="2">
    <source>
        <dbReference type="PROSITE" id="PS50878"/>
    </source>
</evidence>
<dbReference type="PANTHER" id="PTHR33064:SF37">
    <property type="entry name" value="RIBONUCLEASE H"/>
    <property type="match status" value="1"/>
</dbReference>
<dbReference type="EMBL" id="BGPR01000394">
    <property type="protein sequence ID" value="GBM17776.1"/>
    <property type="molecule type" value="Genomic_DNA"/>
</dbReference>
<keyword evidence="4" id="KW-1185">Reference proteome</keyword>
<dbReference type="InterPro" id="IPR000477">
    <property type="entry name" value="RT_dom"/>
</dbReference>
<name>A0A4Y2DP26_ARAVE</name>
<dbReference type="Proteomes" id="UP000499080">
    <property type="component" value="Unassembled WGS sequence"/>
</dbReference>
<dbReference type="Pfam" id="PF00078">
    <property type="entry name" value="RVT_1"/>
    <property type="match status" value="1"/>
</dbReference>
<dbReference type="PROSITE" id="PS50878">
    <property type="entry name" value="RT_POL"/>
    <property type="match status" value="1"/>
</dbReference>
<dbReference type="SUPFAM" id="SSF56672">
    <property type="entry name" value="DNA/RNA polymerases"/>
    <property type="match status" value="1"/>
</dbReference>
<sequence>MSIWFVYLPNVFMRFVYNVFRKLIHDNTIVLYLDDILIPAQSESEGLEKLKRVLKAAADNGLEINFKKCQFLKRKIEFLGYVIENGTIQPSPSGYENEEQRRHECQRSTA</sequence>
<dbReference type="InterPro" id="IPR043502">
    <property type="entry name" value="DNA/RNA_pol_sf"/>
</dbReference>
<dbReference type="Gene3D" id="3.30.70.270">
    <property type="match status" value="1"/>
</dbReference>
<feature type="region of interest" description="Disordered" evidence="1">
    <location>
        <begin position="88"/>
        <end position="110"/>
    </location>
</feature>
<evidence type="ECO:0000313" key="3">
    <source>
        <dbReference type="EMBL" id="GBM17776.1"/>
    </source>
</evidence>
<protein>
    <recommendedName>
        <fullName evidence="2">Reverse transcriptase domain-containing protein</fullName>
    </recommendedName>
</protein>
<dbReference type="AlphaFoldDB" id="A0A4Y2DP26"/>
<dbReference type="InterPro" id="IPR051320">
    <property type="entry name" value="Viral_Replic_Matur_Polypro"/>
</dbReference>
<dbReference type="InterPro" id="IPR043128">
    <property type="entry name" value="Rev_trsase/Diguanyl_cyclase"/>
</dbReference>
<proteinExistence type="predicted"/>
<feature type="compositionally biased region" description="Basic and acidic residues" evidence="1">
    <location>
        <begin position="98"/>
        <end position="110"/>
    </location>
</feature>
<gene>
    <name evidence="3" type="ORF">AVEN_99656_1</name>
</gene>
<accession>A0A4Y2DP26</accession>
<dbReference type="FunFam" id="3.30.70.270:FF:000003">
    <property type="entry name" value="Transposon Ty3-G Gag-Pol polyprotein"/>
    <property type="match status" value="1"/>
</dbReference>
<reference evidence="3 4" key="1">
    <citation type="journal article" date="2019" name="Sci. Rep.">
        <title>Orb-weaving spider Araneus ventricosus genome elucidates the spidroin gene catalogue.</title>
        <authorList>
            <person name="Kono N."/>
            <person name="Nakamura H."/>
            <person name="Ohtoshi R."/>
            <person name="Moran D.A.P."/>
            <person name="Shinohara A."/>
            <person name="Yoshida Y."/>
            <person name="Fujiwara M."/>
            <person name="Mori M."/>
            <person name="Tomita M."/>
            <person name="Arakawa K."/>
        </authorList>
    </citation>
    <scope>NUCLEOTIDE SEQUENCE [LARGE SCALE GENOMIC DNA]</scope>
</reference>
<dbReference type="GO" id="GO:0071897">
    <property type="term" value="P:DNA biosynthetic process"/>
    <property type="evidence" value="ECO:0007669"/>
    <property type="project" value="UniProtKB-ARBA"/>
</dbReference>
<comment type="caution">
    <text evidence="3">The sequence shown here is derived from an EMBL/GenBank/DDBJ whole genome shotgun (WGS) entry which is preliminary data.</text>
</comment>
<feature type="domain" description="Reverse transcriptase" evidence="2">
    <location>
        <begin position="1"/>
        <end position="83"/>
    </location>
</feature>
<evidence type="ECO:0000313" key="4">
    <source>
        <dbReference type="Proteomes" id="UP000499080"/>
    </source>
</evidence>
<dbReference type="OrthoDB" id="420169at2759"/>
<dbReference type="PANTHER" id="PTHR33064">
    <property type="entry name" value="POL PROTEIN"/>
    <property type="match status" value="1"/>
</dbReference>